<reference evidence="2 3" key="1">
    <citation type="submission" date="2016-09" db="EMBL/GenBank/DDBJ databases">
        <title>Complete Genome Sequence of Methanosarcina thermophila MT-1.</title>
        <authorList>
            <person name="Kouzuma A."/>
        </authorList>
    </citation>
    <scope>NUCLEOTIDE SEQUENCE [LARGE SCALE GENOMIC DNA]</scope>
    <source>
        <strain evidence="2 3">MT-1</strain>
    </source>
</reference>
<organism evidence="2 3">
    <name type="scientific">Methanosarcina thermophila</name>
    <dbReference type="NCBI Taxonomy" id="2210"/>
    <lineage>
        <taxon>Archaea</taxon>
        <taxon>Methanobacteriati</taxon>
        <taxon>Methanobacteriota</taxon>
        <taxon>Stenosarchaea group</taxon>
        <taxon>Methanomicrobia</taxon>
        <taxon>Methanosarcinales</taxon>
        <taxon>Methanosarcinaceae</taxon>
        <taxon>Methanosarcina</taxon>
    </lineage>
</organism>
<name>A0A3G9CVQ6_METTE</name>
<feature type="transmembrane region" description="Helical" evidence="1">
    <location>
        <begin position="12"/>
        <end position="33"/>
    </location>
</feature>
<keyword evidence="1" id="KW-1133">Transmembrane helix</keyword>
<keyword evidence="1" id="KW-0472">Membrane</keyword>
<sequence>MRISIIYNPLLRLVSLDLLTFINIYYLFTLLTLRKNSPAKQIESQIINAGSAGVKKKLGSG</sequence>
<evidence type="ECO:0000313" key="2">
    <source>
        <dbReference type="EMBL" id="BAW28841.1"/>
    </source>
</evidence>
<accession>A0A3G9CVQ6</accession>
<dbReference type="AlphaFoldDB" id="A0A3G9CVQ6"/>
<proteinExistence type="predicted"/>
<evidence type="ECO:0000313" key="3">
    <source>
        <dbReference type="Proteomes" id="UP000265557"/>
    </source>
</evidence>
<dbReference type="Proteomes" id="UP000265557">
    <property type="component" value="Chromosome"/>
</dbReference>
<keyword evidence="1" id="KW-0812">Transmembrane</keyword>
<evidence type="ECO:0000256" key="1">
    <source>
        <dbReference type="SAM" id="Phobius"/>
    </source>
</evidence>
<protein>
    <submittedName>
        <fullName evidence="2">Uncharacterized protein</fullName>
    </submittedName>
</protein>
<gene>
    <name evidence="2" type="ORF">MESMT1_0911</name>
</gene>
<dbReference type="EMBL" id="AP017646">
    <property type="protein sequence ID" value="BAW28841.1"/>
    <property type="molecule type" value="Genomic_DNA"/>
</dbReference>